<organism evidence="3">
    <name type="scientific">mine drainage metagenome</name>
    <dbReference type="NCBI Taxonomy" id="410659"/>
    <lineage>
        <taxon>unclassified sequences</taxon>
        <taxon>metagenomes</taxon>
        <taxon>ecological metagenomes</taxon>
    </lineage>
</organism>
<gene>
    <name evidence="3" type="ORF">CARN3_0965</name>
</gene>
<name>E6PYI0_9ZZZZ</name>
<dbReference type="Pfam" id="PF13635">
    <property type="entry name" value="DUF4143"/>
    <property type="match status" value="1"/>
</dbReference>
<dbReference type="PANTHER" id="PTHR33295">
    <property type="entry name" value="ATPASE"/>
    <property type="match status" value="1"/>
</dbReference>
<proteinExistence type="predicted"/>
<reference evidence="3" key="1">
    <citation type="submission" date="2009-10" db="EMBL/GenBank/DDBJ databases">
        <title>Diversity of trophic interactions inside an arsenic-rich microbial ecosystem.</title>
        <authorList>
            <person name="Bertin P.N."/>
            <person name="Heinrich-Salmeron A."/>
            <person name="Pelletier E."/>
            <person name="Goulhen-Chollet F."/>
            <person name="Arsene-Ploetze F."/>
            <person name="Gallien S."/>
            <person name="Calteau A."/>
            <person name="Vallenet D."/>
            <person name="Casiot C."/>
            <person name="Chane-Woon-Ming B."/>
            <person name="Giloteaux L."/>
            <person name="Barakat M."/>
            <person name="Bonnefoy V."/>
            <person name="Bruneel O."/>
            <person name="Chandler M."/>
            <person name="Cleiss J."/>
            <person name="Duran R."/>
            <person name="Elbaz-Poulichet F."/>
            <person name="Fonknechten N."/>
            <person name="Lauga B."/>
            <person name="Mornico D."/>
            <person name="Ortet P."/>
            <person name="Schaeffer C."/>
            <person name="Siguier P."/>
            <person name="Alexander Thil Smith A."/>
            <person name="Van Dorsselaer A."/>
            <person name="Weissenbach J."/>
            <person name="Medigue C."/>
            <person name="Le Paslier D."/>
        </authorList>
    </citation>
    <scope>NUCLEOTIDE SEQUENCE</scope>
</reference>
<dbReference type="AlphaFoldDB" id="E6PYI0"/>
<feature type="domain" description="DUF4143" evidence="2">
    <location>
        <begin position="282"/>
        <end position="444"/>
    </location>
</feature>
<comment type="caution">
    <text evidence="3">The sequence shown here is derived from an EMBL/GenBank/DDBJ whole genome shotgun (WGS) entry which is preliminary data.</text>
</comment>
<sequence length="497" mass="56225">MAPSTSFPTLPGLLESLIRDQNPWWRDERQANLAPRRRWLFDTARRSLAQGLAPITVLRGPRQVGKSTLQDQIIDDLLESGVSVQRVLRVQFDDLRDVRALHEPILEIAQWYATSILGKTLNSALLDGNPIYFFFDEVQNLRDWAVQSKHLVDIHKGLRVLLTGSSALRIEAGRDSLAGRITTLEMGPLLLREVMQWRDNENISPLLTNGPGPMKELDFWKSLKQQGVREATKRHRSFQAFSERGSYPLAQSNPSATWEEVANALNETVVRRAIQHDLRVGDRGKRRDESLLEDVFRLTCRYAGQSPGMKSFAEELNATKSASIGIQRVRKYLEFLDATMLIRTIDPLEIRMKKRKGAAKLCLCDHALRAAWLQEVVPLAPDELAQKSNLTDLAGRIAESVAGYFFRSIIGLNVSHFPERPNEPEVDFVLTIGDSRIPVEIKYRRRIDGSDQKGLLSFLSNQQYNAGFGVLITLLDEAEVADERIIQMPLSTLLLAR</sequence>
<dbReference type="EMBL" id="CABN01000080">
    <property type="protein sequence ID" value="CBH99989.1"/>
    <property type="molecule type" value="Genomic_DNA"/>
</dbReference>
<dbReference type="InterPro" id="IPR025420">
    <property type="entry name" value="DUF4143"/>
</dbReference>
<dbReference type="SUPFAM" id="SSF52540">
    <property type="entry name" value="P-loop containing nucleoside triphosphate hydrolases"/>
    <property type="match status" value="1"/>
</dbReference>
<evidence type="ECO:0000259" key="1">
    <source>
        <dbReference type="Pfam" id="PF13173"/>
    </source>
</evidence>
<dbReference type="Pfam" id="PF13173">
    <property type="entry name" value="AAA_14"/>
    <property type="match status" value="1"/>
</dbReference>
<dbReference type="InterPro" id="IPR041682">
    <property type="entry name" value="AAA_14"/>
</dbReference>
<dbReference type="Gene3D" id="3.40.50.300">
    <property type="entry name" value="P-loop containing nucleotide triphosphate hydrolases"/>
    <property type="match status" value="1"/>
</dbReference>
<evidence type="ECO:0000259" key="2">
    <source>
        <dbReference type="Pfam" id="PF13635"/>
    </source>
</evidence>
<dbReference type="PANTHER" id="PTHR33295:SF8">
    <property type="entry name" value="AAA+ ATPASE DOMAIN-CONTAINING PROTEIN"/>
    <property type="match status" value="1"/>
</dbReference>
<evidence type="ECO:0008006" key="4">
    <source>
        <dbReference type="Google" id="ProtNLM"/>
    </source>
</evidence>
<protein>
    <recommendedName>
        <fullName evidence="4">ATP-binding protein</fullName>
    </recommendedName>
</protein>
<accession>E6PYI0</accession>
<dbReference type="InterPro" id="IPR027417">
    <property type="entry name" value="P-loop_NTPase"/>
</dbReference>
<evidence type="ECO:0000313" key="3">
    <source>
        <dbReference type="EMBL" id="CBH99989.1"/>
    </source>
</evidence>
<feature type="domain" description="AAA" evidence="1">
    <location>
        <begin position="54"/>
        <end position="194"/>
    </location>
</feature>